<evidence type="ECO:0000256" key="2">
    <source>
        <dbReference type="SAM" id="Phobius"/>
    </source>
</evidence>
<dbReference type="InterPro" id="IPR001173">
    <property type="entry name" value="Glyco_trans_2-like"/>
</dbReference>
<dbReference type="eggNOG" id="COG0463">
    <property type="taxonomic scope" value="Bacteria"/>
</dbReference>
<organism evidence="4 5">
    <name type="scientific">Hyphomonas oceanitis SCH89</name>
    <dbReference type="NCBI Taxonomy" id="1280953"/>
    <lineage>
        <taxon>Bacteria</taxon>
        <taxon>Pseudomonadati</taxon>
        <taxon>Pseudomonadota</taxon>
        <taxon>Alphaproteobacteria</taxon>
        <taxon>Hyphomonadales</taxon>
        <taxon>Hyphomonadaceae</taxon>
        <taxon>Hyphomonas</taxon>
    </lineage>
</organism>
<keyword evidence="2" id="KW-0812">Transmembrane</keyword>
<dbReference type="Gene3D" id="3.90.550.10">
    <property type="entry name" value="Spore Coat Polysaccharide Biosynthesis Protein SpsA, Chain A"/>
    <property type="match status" value="1"/>
</dbReference>
<dbReference type="Proteomes" id="UP000024942">
    <property type="component" value="Unassembled WGS sequence"/>
</dbReference>
<dbReference type="PATRIC" id="fig|1280953.3.peg.2951"/>
<dbReference type="InterPro" id="IPR029044">
    <property type="entry name" value="Nucleotide-diphossugar_trans"/>
</dbReference>
<accession>A0A059G585</accession>
<evidence type="ECO:0000313" key="5">
    <source>
        <dbReference type="Proteomes" id="UP000024942"/>
    </source>
</evidence>
<gene>
    <name evidence="4" type="ORF">HOC_14668</name>
</gene>
<dbReference type="RefSeq" id="WP_051624930.1">
    <property type="nucleotide sequence ID" value="NZ_ARYL01000024.1"/>
</dbReference>
<name>A0A059G585_9PROT</name>
<keyword evidence="4" id="KW-0808">Transferase</keyword>
<dbReference type="AlphaFoldDB" id="A0A059G585"/>
<evidence type="ECO:0000313" key="4">
    <source>
        <dbReference type="EMBL" id="KDA01643.1"/>
    </source>
</evidence>
<comment type="caution">
    <text evidence="4">The sequence shown here is derived from an EMBL/GenBank/DDBJ whole genome shotgun (WGS) entry which is preliminary data.</text>
</comment>
<keyword evidence="2" id="KW-1133">Transmembrane helix</keyword>
<sequence>MTDSAFDNLSIAVTLPCYNEGQSIAAVVIGFRKALPGARIYVYDNNSSDNTSEQAAMAGATVVPSRRQGKGNVVRQMFADIDADIYIMADGDGTYDPTAAPRMIQVLLEDNADMVVGTRRHIKQDAGRSGHAFGNRVFNAAYKALFGNEFTDIFSGYRAFTRRFAKSFPASSTGFEIETEMSVHASVLRLPVSEVEFDYGRRMEGSHSKLSTFRDGFRILRMMGMLMKETRPFLFFSYIAVFILAASIFLMAPVVRDYFETGLVDRIPTWMLAMTLLLGSMMTFIAGVILDSVARGRAEQKRIHYLSMAPSRGERYHAGTTPLIERRQPAGHHTVSDTSKTKAR</sequence>
<protein>
    <submittedName>
        <fullName evidence="4">Family 2 glycosyl transferase</fullName>
    </submittedName>
</protein>
<keyword evidence="2" id="KW-0472">Membrane</keyword>
<evidence type="ECO:0000259" key="3">
    <source>
        <dbReference type="Pfam" id="PF00535"/>
    </source>
</evidence>
<proteinExistence type="predicted"/>
<reference evidence="4 5" key="1">
    <citation type="journal article" date="2014" name="Antonie Van Leeuwenhoek">
        <title>Hyphomonas beringensis sp. nov. and Hyphomonas chukchiensis sp. nov., isolated from surface seawater of the Bering Sea and Chukchi Sea.</title>
        <authorList>
            <person name="Li C."/>
            <person name="Lai Q."/>
            <person name="Li G."/>
            <person name="Dong C."/>
            <person name="Wang J."/>
            <person name="Liao Y."/>
            <person name="Shao Z."/>
        </authorList>
    </citation>
    <scope>NUCLEOTIDE SEQUENCE [LARGE SCALE GENOMIC DNA]</scope>
    <source>
        <strain evidence="4 5">SCH89</strain>
    </source>
</reference>
<dbReference type="STRING" id="1280953.HOC_14668"/>
<dbReference type="PANTHER" id="PTHR48090:SF7">
    <property type="entry name" value="RFBJ PROTEIN"/>
    <property type="match status" value="1"/>
</dbReference>
<dbReference type="PANTHER" id="PTHR48090">
    <property type="entry name" value="UNDECAPRENYL-PHOSPHATE 4-DEOXY-4-FORMAMIDO-L-ARABINOSE TRANSFERASE-RELATED"/>
    <property type="match status" value="1"/>
</dbReference>
<feature type="transmembrane region" description="Helical" evidence="2">
    <location>
        <begin position="267"/>
        <end position="290"/>
    </location>
</feature>
<keyword evidence="5" id="KW-1185">Reference proteome</keyword>
<dbReference type="EMBL" id="ARYL01000024">
    <property type="protein sequence ID" value="KDA01643.1"/>
    <property type="molecule type" value="Genomic_DNA"/>
</dbReference>
<evidence type="ECO:0000256" key="1">
    <source>
        <dbReference type="SAM" id="MobiDB-lite"/>
    </source>
</evidence>
<feature type="transmembrane region" description="Helical" evidence="2">
    <location>
        <begin position="233"/>
        <end position="255"/>
    </location>
</feature>
<feature type="region of interest" description="Disordered" evidence="1">
    <location>
        <begin position="321"/>
        <end position="344"/>
    </location>
</feature>
<dbReference type="InterPro" id="IPR050256">
    <property type="entry name" value="Glycosyltransferase_2"/>
</dbReference>
<dbReference type="SUPFAM" id="SSF53448">
    <property type="entry name" value="Nucleotide-diphospho-sugar transferases"/>
    <property type="match status" value="1"/>
</dbReference>
<dbReference type="Pfam" id="PF00535">
    <property type="entry name" value="Glycos_transf_2"/>
    <property type="match status" value="1"/>
</dbReference>
<dbReference type="OrthoDB" id="3177103at2"/>
<dbReference type="CDD" id="cd04179">
    <property type="entry name" value="DPM_DPG-synthase_like"/>
    <property type="match status" value="1"/>
</dbReference>
<dbReference type="GO" id="GO:0016740">
    <property type="term" value="F:transferase activity"/>
    <property type="evidence" value="ECO:0007669"/>
    <property type="project" value="UniProtKB-KW"/>
</dbReference>
<feature type="domain" description="Glycosyltransferase 2-like" evidence="3">
    <location>
        <begin position="13"/>
        <end position="165"/>
    </location>
</feature>